<organism evidence="2 3">
    <name type="scientific">Bizionia arctica</name>
    <dbReference type="NCBI Taxonomy" id="1495645"/>
    <lineage>
        <taxon>Bacteria</taxon>
        <taxon>Pseudomonadati</taxon>
        <taxon>Bacteroidota</taxon>
        <taxon>Flavobacteriia</taxon>
        <taxon>Flavobacteriales</taxon>
        <taxon>Flavobacteriaceae</taxon>
        <taxon>Bizionia</taxon>
    </lineage>
</organism>
<accession>A0A917LNW6</accession>
<comment type="caution">
    <text evidence="2">The sequence shown here is derived from an EMBL/GenBank/DDBJ whole genome shotgun (WGS) entry which is preliminary data.</text>
</comment>
<protein>
    <recommendedName>
        <fullName evidence="4">YtxH domain-containing protein</fullName>
    </recommendedName>
</protein>
<dbReference type="PROSITE" id="PS51257">
    <property type="entry name" value="PROKAR_LIPOPROTEIN"/>
    <property type="match status" value="1"/>
</dbReference>
<dbReference type="EMBL" id="BMFQ01000002">
    <property type="protein sequence ID" value="GGG48154.1"/>
    <property type="molecule type" value="Genomic_DNA"/>
</dbReference>
<dbReference type="AlphaFoldDB" id="A0A917LNW6"/>
<keyword evidence="3" id="KW-1185">Reference proteome</keyword>
<dbReference type="RefSeq" id="WP_188464258.1">
    <property type="nucleotide sequence ID" value="NZ_BMFQ01000002.1"/>
</dbReference>
<evidence type="ECO:0000256" key="1">
    <source>
        <dbReference type="SAM" id="SignalP"/>
    </source>
</evidence>
<evidence type="ECO:0000313" key="3">
    <source>
        <dbReference type="Proteomes" id="UP000625976"/>
    </source>
</evidence>
<keyword evidence="1" id="KW-0732">Signal</keyword>
<reference evidence="2" key="2">
    <citation type="submission" date="2020-09" db="EMBL/GenBank/DDBJ databases">
        <authorList>
            <person name="Sun Q."/>
            <person name="Zhou Y."/>
        </authorList>
    </citation>
    <scope>NUCLEOTIDE SEQUENCE</scope>
    <source>
        <strain evidence="2">CGMCC 1.12751</strain>
    </source>
</reference>
<proteinExistence type="predicted"/>
<evidence type="ECO:0008006" key="4">
    <source>
        <dbReference type="Google" id="ProtNLM"/>
    </source>
</evidence>
<gene>
    <name evidence="2" type="ORF">GCM10010976_19420</name>
</gene>
<reference evidence="2" key="1">
    <citation type="journal article" date="2014" name="Int. J. Syst. Evol. Microbiol.">
        <title>Complete genome sequence of Corynebacterium casei LMG S-19264T (=DSM 44701T), isolated from a smear-ripened cheese.</title>
        <authorList>
            <consortium name="US DOE Joint Genome Institute (JGI-PGF)"/>
            <person name="Walter F."/>
            <person name="Albersmeier A."/>
            <person name="Kalinowski J."/>
            <person name="Ruckert C."/>
        </authorList>
    </citation>
    <scope>NUCLEOTIDE SEQUENCE</scope>
    <source>
        <strain evidence="2">CGMCC 1.12751</strain>
    </source>
</reference>
<dbReference type="Proteomes" id="UP000625976">
    <property type="component" value="Unassembled WGS sequence"/>
</dbReference>
<feature type="signal peptide" evidence="1">
    <location>
        <begin position="1"/>
        <end position="19"/>
    </location>
</feature>
<feature type="chain" id="PRO_5036974892" description="YtxH domain-containing protein" evidence="1">
    <location>
        <begin position="20"/>
        <end position="67"/>
    </location>
</feature>
<sequence length="67" mass="7353">MKKILLIFAVLFSLSTVFMGCREEKKADNQVEKTLDDVGDDIEDVADDVGDGIENAADEVEDVFDGN</sequence>
<name>A0A917LNW6_9FLAO</name>
<evidence type="ECO:0000313" key="2">
    <source>
        <dbReference type="EMBL" id="GGG48154.1"/>
    </source>
</evidence>